<dbReference type="CTD" id="128710"/>
<name>A0A6P7QRE2_MUSCR</name>
<dbReference type="AlphaFoldDB" id="A0A6P7QRE2"/>
<keyword evidence="1" id="KW-1185">Reference proteome</keyword>
<gene>
    <name evidence="2" type="primary">Slx4ip</name>
</gene>
<accession>A0A6P7QRE2</accession>
<proteinExistence type="predicted"/>
<dbReference type="Proteomes" id="UP000515126">
    <property type="component" value="Chromosome 2"/>
</dbReference>
<reference evidence="2" key="1">
    <citation type="submission" date="2025-08" db="UniProtKB">
        <authorList>
            <consortium name="RefSeq"/>
        </authorList>
    </citation>
    <scope>IDENTIFICATION</scope>
</reference>
<dbReference type="Pfam" id="PF15744">
    <property type="entry name" value="UPF0492"/>
    <property type="match status" value="1"/>
</dbReference>
<dbReference type="PANTHER" id="PTHR28557:SF1">
    <property type="entry name" value="PROTEIN SLX4IP"/>
    <property type="match status" value="1"/>
</dbReference>
<protein>
    <submittedName>
        <fullName evidence="2">Protein SLX4IP isoform X1</fullName>
    </submittedName>
</protein>
<dbReference type="KEGG" id="mcal:110307150"/>
<evidence type="ECO:0000313" key="2">
    <source>
        <dbReference type="RefSeq" id="XP_029328241.1"/>
    </source>
</evidence>
<dbReference type="RefSeq" id="XP_029328241.1">
    <property type="nucleotide sequence ID" value="XM_029472381.1"/>
</dbReference>
<dbReference type="GeneID" id="110307150"/>
<dbReference type="PANTHER" id="PTHR28557">
    <property type="entry name" value="PROTEIN SLX4IP"/>
    <property type="match status" value="1"/>
</dbReference>
<dbReference type="InterPro" id="IPR031479">
    <property type="entry name" value="SLX4IP"/>
</dbReference>
<sequence>MASKKFAIKCGNFAVLVDLHVLPQGSNRDSSWFSKQKKEEVCLLLKETIDSRVKEYVGIYKQHKPSSAEFTRSSPLSLKGYGFQITAYFLKRGIHLHCIQSSQNTGLLNRKGHANTENNNSLSGCSMFRPVCNPLTLPRTHSAHVVEIL</sequence>
<organism evidence="1 2">
    <name type="scientific">Mus caroli</name>
    <name type="common">Ryukyu mouse</name>
    <name type="synonym">Ricefield mouse</name>
    <dbReference type="NCBI Taxonomy" id="10089"/>
    <lineage>
        <taxon>Eukaryota</taxon>
        <taxon>Metazoa</taxon>
        <taxon>Chordata</taxon>
        <taxon>Craniata</taxon>
        <taxon>Vertebrata</taxon>
        <taxon>Euteleostomi</taxon>
        <taxon>Mammalia</taxon>
        <taxon>Eutheria</taxon>
        <taxon>Euarchontoglires</taxon>
        <taxon>Glires</taxon>
        <taxon>Rodentia</taxon>
        <taxon>Myomorpha</taxon>
        <taxon>Muroidea</taxon>
        <taxon>Muridae</taxon>
        <taxon>Murinae</taxon>
        <taxon>Mus</taxon>
        <taxon>Mus</taxon>
    </lineage>
</organism>
<evidence type="ECO:0000313" key="1">
    <source>
        <dbReference type="Proteomes" id="UP000515126"/>
    </source>
</evidence>